<keyword evidence="3" id="KW-1185">Reference proteome</keyword>
<feature type="signal peptide" evidence="1">
    <location>
        <begin position="1"/>
        <end position="17"/>
    </location>
</feature>
<dbReference type="PROSITE" id="PS51257">
    <property type="entry name" value="PROKAR_LIPOPROTEIN"/>
    <property type="match status" value="1"/>
</dbReference>
<dbReference type="Proteomes" id="UP001595962">
    <property type="component" value="Unassembled WGS sequence"/>
</dbReference>
<name>A0ABV9JMW4_9GAMM</name>
<reference evidence="3" key="1">
    <citation type="journal article" date="2019" name="Int. J. Syst. Evol. Microbiol.">
        <title>The Global Catalogue of Microorganisms (GCM) 10K type strain sequencing project: providing services to taxonomists for standard genome sequencing and annotation.</title>
        <authorList>
            <consortium name="The Broad Institute Genomics Platform"/>
            <consortium name="The Broad Institute Genome Sequencing Center for Infectious Disease"/>
            <person name="Wu L."/>
            <person name="Ma J."/>
        </authorList>
    </citation>
    <scope>NUCLEOTIDE SEQUENCE [LARGE SCALE GENOMIC DNA]</scope>
    <source>
        <strain evidence="3">DT28</strain>
    </source>
</reference>
<evidence type="ECO:0000313" key="3">
    <source>
        <dbReference type="Proteomes" id="UP001595962"/>
    </source>
</evidence>
<dbReference type="Pfam" id="PF04351">
    <property type="entry name" value="PilP"/>
    <property type="match status" value="1"/>
</dbReference>
<evidence type="ECO:0000256" key="1">
    <source>
        <dbReference type="SAM" id="SignalP"/>
    </source>
</evidence>
<accession>A0ABV9JMW4</accession>
<proteinExistence type="predicted"/>
<protein>
    <submittedName>
        <fullName evidence="2">Pilus assembly protein PilP</fullName>
    </submittedName>
</protein>
<sequence>MRIAVLLLISLTLSACFDNSDDIRFFMQEVQQQAVAKIPPLKPVNAFVHQPYQSEQGRSPFVMPEPVQGAQSSQSRAGCLQPEPGQTKQPLELVALDTLTMKGTLGANGQLWALLLDGSQKLHRVTAGDKLGLFYGEISRVRPDKIQIRELVPDGSGCFIRRETELQLQLPAAQPEPQTNGRGA</sequence>
<dbReference type="EMBL" id="JBHSGB010000010">
    <property type="protein sequence ID" value="MFC4655618.1"/>
    <property type="molecule type" value="Genomic_DNA"/>
</dbReference>
<dbReference type="InterPro" id="IPR007446">
    <property type="entry name" value="PilP"/>
</dbReference>
<comment type="caution">
    <text evidence="2">The sequence shown here is derived from an EMBL/GenBank/DDBJ whole genome shotgun (WGS) entry which is preliminary data.</text>
</comment>
<dbReference type="PIRSF" id="PIRSF016481">
    <property type="entry name" value="Pilus_assembly_PilP"/>
    <property type="match status" value="1"/>
</dbReference>
<evidence type="ECO:0000313" key="2">
    <source>
        <dbReference type="EMBL" id="MFC4655618.1"/>
    </source>
</evidence>
<feature type="chain" id="PRO_5046124305" evidence="1">
    <location>
        <begin position="18"/>
        <end position="184"/>
    </location>
</feature>
<dbReference type="Gene3D" id="2.30.30.830">
    <property type="match status" value="1"/>
</dbReference>
<organism evidence="2 3">
    <name type="scientific">Rheinheimera marina</name>
    <dbReference type="NCBI Taxonomy" id="1774958"/>
    <lineage>
        <taxon>Bacteria</taxon>
        <taxon>Pseudomonadati</taxon>
        <taxon>Pseudomonadota</taxon>
        <taxon>Gammaproteobacteria</taxon>
        <taxon>Chromatiales</taxon>
        <taxon>Chromatiaceae</taxon>
        <taxon>Rheinheimera</taxon>
    </lineage>
</organism>
<keyword evidence="1" id="KW-0732">Signal</keyword>
<dbReference type="RefSeq" id="WP_377334110.1">
    <property type="nucleotide sequence ID" value="NZ_JBHSGB010000010.1"/>
</dbReference>
<gene>
    <name evidence="2" type="ORF">ACFO3I_11390</name>
</gene>